<feature type="transmembrane region" description="Helical" evidence="1">
    <location>
        <begin position="347"/>
        <end position="368"/>
    </location>
</feature>
<dbReference type="OrthoDB" id="137965at2"/>
<evidence type="ECO:0000313" key="5">
    <source>
        <dbReference type="Proteomes" id="UP000037784"/>
    </source>
</evidence>
<organism evidence="3 5">
    <name type="scientific">Ardenticatena maritima</name>
    <dbReference type="NCBI Taxonomy" id="872965"/>
    <lineage>
        <taxon>Bacteria</taxon>
        <taxon>Bacillati</taxon>
        <taxon>Chloroflexota</taxon>
        <taxon>Ardenticatenia</taxon>
        <taxon>Ardenticatenales</taxon>
        <taxon>Ardenticatenaceae</taxon>
        <taxon>Ardenticatena</taxon>
    </lineage>
</organism>
<dbReference type="EMBL" id="LGKN01000005">
    <property type="protein sequence ID" value="KPL87834.1"/>
    <property type="molecule type" value="Genomic_DNA"/>
</dbReference>
<keyword evidence="1" id="KW-1133">Transmembrane helix</keyword>
<accession>A0A0M9UBR9</accession>
<dbReference type="STRING" id="872965.SE16_09790"/>
<keyword evidence="1" id="KW-0812">Transmembrane</keyword>
<evidence type="ECO:0000313" key="6">
    <source>
        <dbReference type="Proteomes" id="UP000050502"/>
    </source>
</evidence>
<dbReference type="AlphaFoldDB" id="A0A0M9UBR9"/>
<evidence type="ECO:0000313" key="4">
    <source>
        <dbReference type="EMBL" id="KPL87834.1"/>
    </source>
</evidence>
<dbReference type="SUPFAM" id="SSF52317">
    <property type="entry name" value="Class I glutamine amidotransferase-like"/>
    <property type="match status" value="1"/>
</dbReference>
<dbReference type="InterPro" id="IPR029062">
    <property type="entry name" value="Class_I_gatase-like"/>
</dbReference>
<feature type="signal peptide" evidence="2">
    <location>
        <begin position="1"/>
        <end position="24"/>
    </location>
</feature>
<evidence type="ECO:0000256" key="2">
    <source>
        <dbReference type="SAM" id="SignalP"/>
    </source>
</evidence>
<dbReference type="InParanoid" id="A0A0M9UBR9"/>
<evidence type="ECO:0000313" key="3">
    <source>
        <dbReference type="EMBL" id="GAP62047.1"/>
    </source>
</evidence>
<comment type="caution">
    <text evidence="3">The sequence shown here is derived from an EMBL/GenBank/DDBJ whole genome shotgun (WGS) entry which is preliminary data.</text>
</comment>
<name>A0A0M9UBR9_9CHLR</name>
<reference evidence="5" key="3">
    <citation type="submission" date="2015-08" db="EMBL/GenBank/DDBJ databases">
        <title>Draft Genome Sequence of a Heterotrophic Facultative Anaerobic Bacterium Ardenticatena maritima Strain 110S.</title>
        <authorList>
            <person name="Kawaichi S."/>
            <person name="Yoshida T."/>
            <person name="Sako Y."/>
            <person name="Nakamura R."/>
        </authorList>
    </citation>
    <scope>NUCLEOTIDE SEQUENCE [LARGE SCALE GENOMIC DNA]</scope>
    <source>
        <strain evidence="5">110S</strain>
    </source>
</reference>
<keyword evidence="2" id="KW-0732">Signal</keyword>
<evidence type="ECO:0000256" key="1">
    <source>
        <dbReference type="SAM" id="Phobius"/>
    </source>
</evidence>
<dbReference type="RefSeq" id="WP_054491976.1">
    <property type="nucleotide sequence ID" value="NZ_BBZA01000029.1"/>
</dbReference>
<proteinExistence type="predicted"/>
<reference evidence="3 5" key="1">
    <citation type="journal article" date="2015" name="Genome Announc.">
        <title>Draft Genome Sequence of a Heterotrophic Facultative Anaerobic Thermophilic Bacterium, Ardenticatena maritima Strain 110ST.</title>
        <authorList>
            <person name="Kawaichi S."/>
            <person name="Yoshida T."/>
            <person name="Sako Y."/>
            <person name="Nakamura R."/>
        </authorList>
    </citation>
    <scope>NUCLEOTIDE SEQUENCE [LARGE SCALE GENOMIC DNA]</scope>
    <source>
        <strain evidence="3 5">110S</strain>
    </source>
</reference>
<dbReference type="Gene3D" id="3.40.50.880">
    <property type="match status" value="1"/>
</dbReference>
<dbReference type="Proteomes" id="UP000050502">
    <property type="component" value="Unassembled WGS sequence"/>
</dbReference>
<feature type="chain" id="PRO_5007418402" description="CARDB domain-containing protein" evidence="2">
    <location>
        <begin position="25"/>
        <end position="787"/>
    </location>
</feature>
<keyword evidence="1" id="KW-0472">Membrane</keyword>
<gene>
    <name evidence="3" type="ORF">ARMA_0470</name>
    <name evidence="4" type="ORF">SE16_09790</name>
</gene>
<sequence>MNRRRLLWLLLGVVWLLFATPVNAQDPIEVDIQPFFDGHMKLGALHPVRIVLHNQGGTRDVVVSARFVGRAGLVEREVNLPTGAQKAVTLFMPTSSGLLNKATLRVIVRDMASDEVLVRQDVTVTLHTSDVLFVGRVRGAGRGLDFLTSREMQIADVPLASLPEHPAVLHMLDVLIISGVDTSRLSPATQRSLVAWVNRGGVLVLGGGADAAAVLSGLPETLQPVRLNATETVNADDLSILAETTGEQLRLAGDFVFANATPTTGFVQLALADGRPLVVQRRLGYGVIYWLALDPNQAPFDAWAGRETFWTYLLPSSMMTYIQPVFQLNAWAMRSTSNLLALTVPSLGVLGVVLLLYIIFVGPINYLFLRWKQRLEWAWLTIPLFTLVFSVVTYMWGTRLRGTDLWLAEMGVGFLLPNDTLESEGGALFFSPYDDTFTIEAPGDVVFAPLPDGTFDVQPASTASVYTFRFGDRAQAGPIQTRPGAQTVFYVSPPVQSAPVHIETRLTPDIVEIQVTNTGTVPLKHLVLGRGKTITRRSELAPQETWTVQWNVNIFAPSAESTFIWPGGYFVPDSGDDENRRIARDQFVSALLNLPFASNMPPPTFEGELDPFLSLFQAPLGSAIWFGAWLDEPLYNLSVAGNPAKTVGMHLLLARITPAAPNAAYIVPGDIPLWPERPFLALDRCTSWWGMGVANEEMTFSAWLPTPQPGDTILLGKAYLGSSQTRTLEVLNVRTGEWEQVAYESGLVRLPVADYADANGRVRIRVQPNNMCAYPAIGLERTTGAGS</sequence>
<protein>
    <recommendedName>
        <fullName evidence="7">CARDB domain-containing protein</fullName>
    </recommendedName>
</protein>
<dbReference type="Proteomes" id="UP000037784">
    <property type="component" value="Unassembled WGS sequence"/>
</dbReference>
<feature type="transmembrane region" description="Helical" evidence="1">
    <location>
        <begin position="377"/>
        <end position="397"/>
    </location>
</feature>
<dbReference type="EMBL" id="BBZA01000029">
    <property type="protein sequence ID" value="GAP62047.1"/>
    <property type="molecule type" value="Genomic_DNA"/>
</dbReference>
<keyword evidence="5" id="KW-1185">Reference proteome</keyword>
<reference evidence="4 6" key="2">
    <citation type="submission" date="2015-07" db="EMBL/GenBank/DDBJ databases">
        <title>Whole genome sequence of Ardenticatena maritima DSM 23922.</title>
        <authorList>
            <person name="Hemp J."/>
            <person name="Ward L.M."/>
            <person name="Pace L.A."/>
            <person name="Fischer W.W."/>
        </authorList>
    </citation>
    <scope>NUCLEOTIDE SEQUENCE [LARGE SCALE GENOMIC DNA]</scope>
    <source>
        <strain evidence="4 6">110S</strain>
    </source>
</reference>
<evidence type="ECO:0008006" key="7">
    <source>
        <dbReference type="Google" id="ProtNLM"/>
    </source>
</evidence>